<dbReference type="SUPFAM" id="SSF46458">
    <property type="entry name" value="Globin-like"/>
    <property type="match status" value="1"/>
</dbReference>
<name>A0AA35KAK4_9SAUR</name>
<organism evidence="1 2">
    <name type="scientific">Podarcis lilfordi</name>
    <name type="common">Lilford's wall lizard</name>
    <dbReference type="NCBI Taxonomy" id="74358"/>
    <lineage>
        <taxon>Eukaryota</taxon>
        <taxon>Metazoa</taxon>
        <taxon>Chordata</taxon>
        <taxon>Craniata</taxon>
        <taxon>Vertebrata</taxon>
        <taxon>Euteleostomi</taxon>
        <taxon>Lepidosauria</taxon>
        <taxon>Squamata</taxon>
        <taxon>Bifurcata</taxon>
        <taxon>Unidentata</taxon>
        <taxon>Episquamata</taxon>
        <taxon>Laterata</taxon>
        <taxon>Lacertibaenia</taxon>
        <taxon>Lacertidae</taxon>
        <taxon>Podarcis</taxon>
    </lineage>
</organism>
<reference evidence="1" key="1">
    <citation type="submission" date="2022-12" db="EMBL/GenBank/DDBJ databases">
        <authorList>
            <person name="Alioto T."/>
            <person name="Alioto T."/>
            <person name="Gomez Garrido J."/>
        </authorList>
    </citation>
    <scope>NUCLEOTIDE SEQUENCE</scope>
</reference>
<proteinExistence type="predicted"/>
<gene>
    <name evidence="1" type="ORF">PODLI_1B040516</name>
</gene>
<dbReference type="InterPro" id="IPR009050">
    <property type="entry name" value="Globin-like_sf"/>
</dbReference>
<accession>A0AA35KAK4</accession>
<dbReference type="Proteomes" id="UP001178461">
    <property type="component" value="Chromosome 4"/>
</dbReference>
<evidence type="ECO:0000313" key="2">
    <source>
        <dbReference type="Proteomes" id="UP001178461"/>
    </source>
</evidence>
<dbReference type="EMBL" id="OX395129">
    <property type="protein sequence ID" value="CAI5773819.1"/>
    <property type="molecule type" value="Genomic_DNA"/>
</dbReference>
<evidence type="ECO:0000313" key="1">
    <source>
        <dbReference type="EMBL" id="CAI5773819.1"/>
    </source>
</evidence>
<dbReference type="AlphaFoldDB" id="A0AA35KAK4"/>
<keyword evidence="2" id="KW-1185">Reference proteome</keyword>
<sequence length="207" mass="23159">MGVETVLWGCLQMSSKAFILACLLSTGVALLHTLQDFSGENRHVLRKSRTFLDQIRNQVGFCKSGRRSFGPGYKRLQPWKKLQLSPEGFLQQPREAPSPQPAIMAEMQITIDMDKGIISAEALDILLVVYPWCQRRFAGFGNLSSPPSLHEVKEAFSKLPELLCDNLHMDPVNFRLLGNVLVIIVLPPPPDRNSPLLTTMPSTSWFG</sequence>
<protein>
    <submittedName>
        <fullName evidence="1">Hemoglobin subunit epsilon</fullName>
    </submittedName>
</protein>